<feature type="compositionally biased region" description="Basic residues" evidence="1">
    <location>
        <begin position="1"/>
        <end position="10"/>
    </location>
</feature>
<gene>
    <name evidence="2" type="ORF">O3P69_010607</name>
</gene>
<feature type="region of interest" description="Disordered" evidence="1">
    <location>
        <begin position="1"/>
        <end position="22"/>
    </location>
</feature>
<comment type="caution">
    <text evidence="2">The sequence shown here is derived from an EMBL/GenBank/DDBJ whole genome shotgun (WGS) entry which is preliminary data.</text>
</comment>
<organism evidence="2 3">
    <name type="scientific">Scylla paramamosain</name>
    <name type="common">Mud crab</name>
    <dbReference type="NCBI Taxonomy" id="85552"/>
    <lineage>
        <taxon>Eukaryota</taxon>
        <taxon>Metazoa</taxon>
        <taxon>Ecdysozoa</taxon>
        <taxon>Arthropoda</taxon>
        <taxon>Crustacea</taxon>
        <taxon>Multicrustacea</taxon>
        <taxon>Malacostraca</taxon>
        <taxon>Eumalacostraca</taxon>
        <taxon>Eucarida</taxon>
        <taxon>Decapoda</taxon>
        <taxon>Pleocyemata</taxon>
        <taxon>Brachyura</taxon>
        <taxon>Eubrachyura</taxon>
        <taxon>Portunoidea</taxon>
        <taxon>Portunidae</taxon>
        <taxon>Portuninae</taxon>
        <taxon>Scylla</taxon>
    </lineage>
</organism>
<accession>A0AAW0TH55</accession>
<dbReference type="EMBL" id="JARAKH010000031">
    <property type="protein sequence ID" value="KAK8385972.1"/>
    <property type="molecule type" value="Genomic_DNA"/>
</dbReference>
<keyword evidence="3" id="KW-1185">Reference proteome</keyword>
<protein>
    <submittedName>
        <fullName evidence="2">Uncharacterized protein</fullName>
    </submittedName>
</protein>
<feature type="compositionally biased region" description="Polar residues" evidence="1">
    <location>
        <begin position="11"/>
        <end position="22"/>
    </location>
</feature>
<evidence type="ECO:0000313" key="2">
    <source>
        <dbReference type="EMBL" id="KAK8385972.1"/>
    </source>
</evidence>
<dbReference type="Proteomes" id="UP001487740">
    <property type="component" value="Unassembled WGS sequence"/>
</dbReference>
<evidence type="ECO:0000313" key="3">
    <source>
        <dbReference type="Proteomes" id="UP001487740"/>
    </source>
</evidence>
<name>A0AAW0TH55_SCYPA</name>
<dbReference type="AlphaFoldDB" id="A0AAW0TH55"/>
<sequence length="75" mass="8577">MAPHKSKRNTTTHSDENQNTPVLENLVRMSETFNILGFPVALQGSTQVYTGGCCRRILGDARWGRTRWNTRPWDT</sequence>
<reference evidence="2 3" key="1">
    <citation type="submission" date="2023-03" db="EMBL/GenBank/DDBJ databases">
        <title>High-quality genome of Scylla paramamosain provides insights in environmental adaptation.</title>
        <authorList>
            <person name="Zhang L."/>
        </authorList>
    </citation>
    <scope>NUCLEOTIDE SEQUENCE [LARGE SCALE GENOMIC DNA]</scope>
    <source>
        <strain evidence="2">LZ_2023a</strain>
        <tissue evidence="2">Muscle</tissue>
    </source>
</reference>
<proteinExistence type="predicted"/>
<evidence type="ECO:0000256" key="1">
    <source>
        <dbReference type="SAM" id="MobiDB-lite"/>
    </source>
</evidence>